<gene>
    <name evidence="2" type="ORF">DUI87_23840</name>
</gene>
<dbReference type="Proteomes" id="UP000269221">
    <property type="component" value="Unassembled WGS sequence"/>
</dbReference>
<dbReference type="PANTHER" id="PTHR33332">
    <property type="entry name" value="REVERSE TRANSCRIPTASE DOMAIN-CONTAINING PROTEIN"/>
    <property type="match status" value="1"/>
</dbReference>
<dbReference type="OrthoDB" id="416454at2759"/>
<evidence type="ECO:0000313" key="3">
    <source>
        <dbReference type="Proteomes" id="UP000269221"/>
    </source>
</evidence>
<dbReference type="STRING" id="333673.A0A3M0JEH9"/>
<proteinExistence type="predicted"/>
<reference evidence="2 3" key="1">
    <citation type="submission" date="2018-07" db="EMBL/GenBank/DDBJ databases">
        <title>A high quality draft genome assembly of the barn swallow (H. rustica rustica).</title>
        <authorList>
            <person name="Formenti G."/>
            <person name="Chiara M."/>
            <person name="Poveda L."/>
            <person name="Francoijs K.-J."/>
            <person name="Bonisoli-Alquati A."/>
            <person name="Canova L."/>
            <person name="Gianfranceschi L."/>
            <person name="Horner D.S."/>
            <person name="Saino N."/>
        </authorList>
    </citation>
    <scope>NUCLEOTIDE SEQUENCE [LARGE SCALE GENOMIC DNA]</scope>
    <source>
        <strain evidence="2">Chelidonia</strain>
        <tissue evidence="2">Blood</tissue>
    </source>
</reference>
<organism evidence="2 3">
    <name type="scientific">Hirundo rustica rustica</name>
    <dbReference type="NCBI Taxonomy" id="333673"/>
    <lineage>
        <taxon>Eukaryota</taxon>
        <taxon>Metazoa</taxon>
        <taxon>Chordata</taxon>
        <taxon>Craniata</taxon>
        <taxon>Vertebrata</taxon>
        <taxon>Euteleostomi</taxon>
        <taxon>Archelosauria</taxon>
        <taxon>Archosauria</taxon>
        <taxon>Dinosauria</taxon>
        <taxon>Saurischia</taxon>
        <taxon>Theropoda</taxon>
        <taxon>Coelurosauria</taxon>
        <taxon>Aves</taxon>
        <taxon>Neognathae</taxon>
        <taxon>Neoaves</taxon>
        <taxon>Telluraves</taxon>
        <taxon>Australaves</taxon>
        <taxon>Passeriformes</taxon>
        <taxon>Sylvioidea</taxon>
        <taxon>Hirundinidae</taxon>
        <taxon>Hirundo</taxon>
    </lineage>
</organism>
<dbReference type="EMBL" id="QRBI01000148">
    <property type="protein sequence ID" value="RMB99587.1"/>
    <property type="molecule type" value="Genomic_DNA"/>
</dbReference>
<comment type="caution">
    <text evidence="2">The sequence shown here is derived from an EMBL/GenBank/DDBJ whole genome shotgun (WGS) entry which is preliminary data.</text>
</comment>
<feature type="domain" description="Reverse transcriptase" evidence="1">
    <location>
        <begin position="108"/>
        <end position="170"/>
    </location>
</feature>
<dbReference type="Pfam" id="PF00078">
    <property type="entry name" value="RVT_1"/>
    <property type="match status" value="1"/>
</dbReference>
<dbReference type="AlphaFoldDB" id="A0A3M0JEH9"/>
<protein>
    <recommendedName>
        <fullName evidence="1">Reverse transcriptase domain-containing protein</fullName>
    </recommendedName>
</protein>
<sequence>MLDLVLPNRVELVEKVMLQGSLGHRNYEMVKFEFLRAVKRAHSKLTALDFRRTDFGPSKDLLAMTGPTAPVDEAEQLMLSTWTYAKHLLPSCITSLSSNWRLEFDGWTTQSIRKWLDGCMQRVVVISSLSRGRPVTNGVPQGLVLGPTLFNILVSDRDNGIKCTLSKFADSSKL</sequence>
<evidence type="ECO:0000313" key="2">
    <source>
        <dbReference type="EMBL" id="RMB99587.1"/>
    </source>
</evidence>
<dbReference type="InterPro" id="IPR000477">
    <property type="entry name" value="RT_dom"/>
</dbReference>
<accession>A0A3M0JEH9</accession>
<keyword evidence="3" id="KW-1185">Reference proteome</keyword>
<evidence type="ECO:0000259" key="1">
    <source>
        <dbReference type="Pfam" id="PF00078"/>
    </source>
</evidence>
<name>A0A3M0JEH9_HIRRU</name>